<evidence type="ECO:0000256" key="1">
    <source>
        <dbReference type="ARBA" id="ARBA00009477"/>
    </source>
</evidence>
<sequence length="366" mass="38763">MNTHFDIATEQGRKLAETLKSLSLEPVPRDIQPPKPMLRRLALPICLGAMMVGAVAGALLYQPDVVRHIEAALSEPERAAADPVAVTEVEGERSAVRNPIPAGREITGSGFVVAPRMTTVFAKYEGRITRIAVALGDAVEAGQVLVALEDAGARFALEQAHAAKAQAELVLAARAIDLAQARTLLDRTEILAARDATSKQALEDANAAAERAENAVAQARQSADSADLAIRIAEERVEELTVRAPFAGTVTRLDARVGDTVLARIDSVRESQSLLTITDAKTLVIDADVTETTIAALKPGLAGQAVLDGFPDKPFAVTVLRLAPVASAEKGTVTLRLSLDDPPDGIRPNMAARIRIALDEIGEHTQ</sequence>
<keyword evidence="6" id="KW-1185">Reference proteome</keyword>
<evidence type="ECO:0000256" key="2">
    <source>
        <dbReference type="SAM" id="Coils"/>
    </source>
</evidence>
<dbReference type="Proteomes" id="UP000996601">
    <property type="component" value="Unassembled WGS sequence"/>
</dbReference>
<evidence type="ECO:0000313" key="6">
    <source>
        <dbReference type="Proteomes" id="UP000996601"/>
    </source>
</evidence>
<feature type="transmembrane region" description="Helical" evidence="3">
    <location>
        <begin position="41"/>
        <end position="61"/>
    </location>
</feature>
<dbReference type="RefSeq" id="WP_256114736.1">
    <property type="nucleotide sequence ID" value="NZ_WHSB02000001.1"/>
</dbReference>
<protein>
    <submittedName>
        <fullName evidence="5">Efflux RND transporter periplasmic adaptor subunit</fullName>
    </submittedName>
</protein>
<dbReference type="PANTHER" id="PTHR30469:SF15">
    <property type="entry name" value="HLYD FAMILY OF SECRETION PROTEINS"/>
    <property type="match status" value="1"/>
</dbReference>
<proteinExistence type="inferred from homology"/>
<evidence type="ECO:0000313" key="5">
    <source>
        <dbReference type="EMBL" id="MCQ4628679.1"/>
    </source>
</evidence>
<dbReference type="PANTHER" id="PTHR30469">
    <property type="entry name" value="MULTIDRUG RESISTANCE PROTEIN MDTA"/>
    <property type="match status" value="1"/>
</dbReference>
<feature type="domain" description="CusB-like beta-barrel" evidence="4">
    <location>
        <begin position="285"/>
        <end position="357"/>
    </location>
</feature>
<organism evidence="5 6">
    <name type="scientific">Shinella lacus</name>
    <dbReference type="NCBI Taxonomy" id="2654216"/>
    <lineage>
        <taxon>Bacteria</taxon>
        <taxon>Pseudomonadati</taxon>
        <taxon>Pseudomonadota</taxon>
        <taxon>Alphaproteobacteria</taxon>
        <taxon>Hyphomicrobiales</taxon>
        <taxon>Rhizobiaceae</taxon>
        <taxon>Shinella</taxon>
    </lineage>
</organism>
<dbReference type="Gene3D" id="1.10.287.470">
    <property type="entry name" value="Helix hairpin bin"/>
    <property type="match status" value="1"/>
</dbReference>
<dbReference type="InterPro" id="IPR006143">
    <property type="entry name" value="RND_pump_MFP"/>
</dbReference>
<gene>
    <name evidence="5" type="ORF">GB927_001450</name>
</gene>
<dbReference type="InterPro" id="IPR058792">
    <property type="entry name" value="Beta-barrel_RND_2"/>
</dbReference>
<dbReference type="EMBL" id="WHSB02000001">
    <property type="protein sequence ID" value="MCQ4628679.1"/>
    <property type="molecule type" value="Genomic_DNA"/>
</dbReference>
<comment type="caution">
    <text evidence="5">The sequence shown here is derived from an EMBL/GenBank/DDBJ whole genome shotgun (WGS) entry which is preliminary data.</text>
</comment>
<comment type="similarity">
    <text evidence="1">Belongs to the membrane fusion protein (MFP) (TC 8.A.1) family.</text>
</comment>
<feature type="coiled-coil region" evidence="2">
    <location>
        <begin position="202"/>
        <end position="243"/>
    </location>
</feature>
<reference evidence="5" key="1">
    <citation type="submission" date="2021-07" db="EMBL/GenBank/DDBJ databases">
        <title>Shinella sp. nov., a novel member of the genus Shinella from water.</title>
        <authorList>
            <person name="Deng Y."/>
        </authorList>
    </citation>
    <scope>NUCLEOTIDE SEQUENCE</scope>
    <source>
        <strain evidence="5">CPCC 100929</strain>
    </source>
</reference>
<keyword evidence="3" id="KW-0812">Transmembrane</keyword>
<dbReference type="SUPFAM" id="SSF111369">
    <property type="entry name" value="HlyD-like secretion proteins"/>
    <property type="match status" value="1"/>
</dbReference>
<accession>A0ABT1R0I2</accession>
<keyword evidence="3" id="KW-0472">Membrane</keyword>
<dbReference type="Gene3D" id="2.40.50.100">
    <property type="match status" value="1"/>
</dbReference>
<evidence type="ECO:0000256" key="3">
    <source>
        <dbReference type="SAM" id="Phobius"/>
    </source>
</evidence>
<dbReference type="Gene3D" id="2.40.30.170">
    <property type="match status" value="1"/>
</dbReference>
<evidence type="ECO:0000259" key="4">
    <source>
        <dbReference type="Pfam" id="PF25954"/>
    </source>
</evidence>
<dbReference type="Pfam" id="PF25954">
    <property type="entry name" value="Beta-barrel_RND_2"/>
    <property type="match status" value="1"/>
</dbReference>
<keyword evidence="2" id="KW-0175">Coiled coil</keyword>
<name>A0ABT1R0I2_9HYPH</name>
<keyword evidence="3" id="KW-1133">Transmembrane helix</keyword>
<dbReference type="NCBIfam" id="TIGR01730">
    <property type="entry name" value="RND_mfp"/>
    <property type="match status" value="1"/>
</dbReference>